<comment type="caution">
    <text evidence="7">The sequence shown here is derived from an EMBL/GenBank/DDBJ whole genome shotgun (WGS) entry which is preliminary data.</text>
</comment>
<dbReference type="InterPro" id="IPR002035">
    <property type="entry name" value="VWF_A"/>
</dbReference>
<protein>
    <submittedName>
        <fullName evidence="7">Membrane protein</fullName>
    </submittedName>
</protein>
<gene>
    <name evidence="7" type="ORF">Afil01_35770</name>
</gene>
<dbReference type="PANTHER" id="PTHR22550:SF5">
    <property type="entry name" value="LEUCINE ZIPPER PROTEIN 4"/>
    <property type="match status" value="1"/>
</dbReference>
<keyword evidence="8" id="KW-1185">Reference proteome</keyword>
<dbReference type="RefSeq" id="WP_285663913.1">
    <property type="nucleotide sequence ID" value="NZ_BSTX01000002.1"/>
</dbReference>
<evidence type="ECO:0000259" key="6">
    <source>
        <dbReference type="PROSITE" id="PS50234"/>
    </source>
</evidence>
<sequence length="316" mass="33354">MIRLLQPLWLLALLPVAALAGAYVYAQRHKRATAVKFSNLDLLRQLAPKGLGWKRHVAASAMLLALAILAIGMTRPSVDVREPNERATIVLAMDVSLSMMADDVAPSRMEAAQAAAKKFVTSLPKNFNVGLVSFAKTANVVVSPTKDRSQVITGIDSLQMAAATATGEAVFASLQAIAAVPPEGAQELAPARIVLLSDGYRTAGRFVEEAADAAKAANVPVSTIAFGTDEGVVEIEGQYTKVPVDRKALAQLAEATEGKFYEAVTGDELADVYADMGSSIGYRTVSREIAQWFIGAGLLAALAAAAMSLVWTSRIP</sequence>
<dbReference type="SUPFAM" id="SSF53300">
    <property type="entry name" value="vWA-like"/>
    <property type="match status" value="1"/>
</dbReference>
<evidence type="ECO:0000313" key="7">
    <source>
        <dbReference type="EMBL" id="GLZ78770.1"/>
    </source>
</evidence>
<proteinExistence type="predicted"/>
<dbReference type="InterPro" id="IPR036465">
    <property type="entry name" value="vWFA_dom_sf"/>
</dbReference>
<reference evidence="7" key="1">
    <citation type="submission" date="2023-03" db="EMBL/GenBank/DDBJ databases">
        <title>Actinorhabdospora filicis NBRC 111898.</title>
        <authorList>
            <person name="Ichikawa N."/>
            <person name="Sato H."/>
            <person name="Tonouchi N."/>
        </authorList>
    </citation>
    <scope>NUCLEOTIDE SEQUENCE</scope>
    <source>
        <strain evidence="7">NBRC 111898</strain>
    </source>
</reference>
<dbReference type="SMART" id="SM00327">
    <property type="entry name" value="VWA"/>
    <property type="match status" value="1"/>
</dbReference>
<accession>A0A9W6WBI7</accession>
<evidence type="ECO:0000256" key="5">
    <source>
        <dbReference type="SAM" id="Phobius"/>
    </source>
</evidence>
<dbReference type="Pfam" id="PF13519">
    <property type="entry name" value="VWA_2"/>
    <property type="match status" value="1"/>
</dbReference>
<evidence type="ECO:0000256" key="2">
    <source>
        <dbReference type="ARBA" id="ARBA00022692"/>
    </source>
</evidence>
<dbReference type="Gene3D" id="3.40.50.410">
    <property type="entry name" value="von Willebrand factor, type A domain"/>
    <property type="match status" value="1"/>
</dbReference>
<dbReference type="PROSITE" id="PS50234">
    <property type="entry name" value="VWFA"/>
    <property type="match status" value="1"/>
</dbReference>
<feature type="domain" description="VWFA" evidence="6">
    <location>
        <begin position="88"/>
        <end position="276"/>
    </location>
</feature>
<keyword evidence="2 5" id="KW-0812">Transmembrane</keyword>
<evidence type="ECO:0000256" key="4">
    <source>
        <dbReference type="ARBA" id="ARBA00023136"/>
    </source>
</evidence>
<evidence type="ECO:0000256" key="1">
    <source>
        <dbReference type="ARBA" id="ARBA00022475"/>
    </source>
</evidence>
<dbReference type="EMBL" id="BSTX01000002">
    <property type="protein sequence ID" value="GLZ78770.1"/>
    <property type="molecule type" value="Genomic_DNA"/>
</dbReference>
<organism evidence="7 8">
    <name type="scientific">Actinorhabdospora filicis</name>
    <dbReference type="NCBI Taxonomy" id="1785913"/>
    <lineage>
        <taxon>Bacteria</taxon>
        <taxon>Bacillati</taxon>
        <taxon>Actinomycetota</taxon>
        <taxon>Actinomycetes</taxon>
        <taxon>Micromonosporales</taxon>
        <taxon>Micromonosporaceae</taxon>
        <taxon>Actinorhabdospora</taxon>
    </lineage>
</organism>
<dbReference type="Proteomes" id="UP001165079">
    <property type="component" value="Unassembled WGS sequence"/>
</dbReference>
<keyword evidence="4 5" id="KW-0472">Membrane</keyword>
<feature type="transmembrane region" description="Helical" evidence="5">
    <location>
        <begin position="292"/>
        <end position="311"/>
    </location>
</feature>
<dbReference type="PANTHER" id="PTHR22550">
    <property type="entry name" value="SPORE GERMINATION PROTEIN"/>
    <property type="match status" value="1"/>
</dbReference>
<dbReference type="InterPro" id="IPR050768">
    <property type="entry name" value="UPF0353/GerABKA_families"/>
</dbReference>
<name>A0A9W6WBI7_9ACTN</name>
<evidence type="ECO:0000256" key="3">
    <source>
        <dbReference type="ARBA" id="ARBA00022989"/>
    </source>
</evidence>
<keyword evidence="3 5" id="KW-1133">Transmembrane helix</keyword>
<dbReference type="AlphaFoldDB" id="A0A9W6WBI7"/>
<evidence type="ECO:0000313" key="8">
    <source>
        <dbReference type="Proteomes" id="UP001165079"/>
    </source>
</evidence>
<keyword evidence="1" id="KW-1003">Cell membrane</keyword>